<keyword evidence="3" id="KW-1185">Reference proteome</keyword>
<dbReference type="Proteomes" id="UP000484164">
    <property type="component" value="Unassembled WGS sequence"/>
</dbReference>
<evidence type="ECO:0000313" key="2">
    <source>
        <dbReference type="EMBL" id="KAB2816922.1"/>
    </source>
</evidence>
<protein>
    <submittedName>
        <fullName evidence="2">PorT family protein</fullName>
    </submittedName>
</protein>
<evidence type="ECO:0000313" key="3">
    <source>
        <dbReference type="Proteomes" id="UP000484164"/>
    </source>
</evidence>
<sequence>MIQKTLIFLWLLLVSLTARSQYFSGGFQLGITANQIDGDGLGGYDHIGLQAGFFTNRDLGGKWAGQLELMYIWRGSREPVSDTSNLFRADLHQISIPLIAQYNYKRLVFEGGLSADLNIITKESNLYGSYEPDPAYYPLVLNSILGVSYKLTDATIINLRSHYSLSRIQDGRIVYRGPGLFDDWIKGKHSVTIAMALYFYF</sequence>
<reference evidence="2 3" key="1">
    <citation type="submission" date="2019-10" db="EMBL/GenBank/DDBJ databases">
        <title>Genome sequence of Phaeocystidibacter marisrubri JCM30614 (type strain).</title>
        <authorList>
            <person name="Bowman J.P."/>
        </authorList>
    </citation>
    <scope>NUCLEOTIDE SEQUENCE [LARGE SCALE GENOMIC DNA]</scope>
    <source>
        <strain evidence="2 3">JCM 30614</strain>
    </source>
</reference>
<gene>
    <name evidence="2" type="ORF">F8C82_00565</name>
</gene>
<name>A0A6L3ZFV2_9FLAO</name>
<dbReference type="Pfam" id="PF13568">
    <property type="entry name" value="OMP_b-brl_2"/>
    <property type="match status" value="1"/>
</dbReference>
<dbReference type="InterPro" id="IPR025665">
    <property type="entry name" value="Beta-barrel_OMP_2"/>
</dbReference>
<dbReference type="OrthoDB" id="1001536at2"/>
<dbReference type="AlphaFoldDB" id="A0A6L3ZFV2"/>
<feature type="domain" description="Outer membrane protein beta-barrel" evidence="1">
    <location>
        <begin position="21"/>
        <end position="168"/>
    </location>
</feature>
<evidence type="ECO:0000259" key="1">
    <source>
        <dbReference type="Pfam" id="PF13568"/>
    </source>
</evidence>
<proteinExistence type="predicted"/>
<dbReference type="RefSeq" id="WP_151691494.1">
    <property type="nucleotide sequence ID" value="NZ_BMGX01000002.1"/>
</dbReference>
<organism evidence="2 3">
    <name type="scientific">Phaeocystidibacter marisrubri</name>
    <dbReference type="NCBI Taxonomy" id="1577780"/>
    <lineage>
        <taxon>Bacteria</taxon>
        <taxon>Pseudomonadati</taxon>
        <taxon>Bacteroidota</taxon>
        <taxon>Flavobacteriia</taxon>
        <taxon>Flavobacteriales</taxon>
        <taxon>Phaeocystidibacteraceae</taxon>
        <taxon>Phaeocystidibacter</taxon>
    </lineage>
</organism>
<accession>A0A6L3ZFV2</accession>
<comment type="caution">
    <text evidence="2">The sequence shown here is derived from an EMBL/GenBank/DDBJ whole genome shotgun (WGS) entry which is preliminary data.</text>
</comment>
<dbReference type="EMBL" id="WBVQ01000001">
    <property type="protein sequence ID" value="KAB2816922.1"/>
    <property type="molecule type" value="Genomic_DNA"/>
</dbReference>